<dbReference type="AlphaFoldDB" id="A0A8K0WRN8"/>
<name>A0A8K0WRN8_9HYPO</name>
<gene>
    <name evidence="3" type="ORF">B0I35DRAFT_431597</name>
</gene>
<proteinExistence type="predicted"/>
<reference evidence="3" key="1">
    <citation type="journal article" date="2021" name="Nat. Commun.">
        <title>Genetic determinants of endophytism in the Arabidopsis root mycobiome.</title>
        <authorList>
            <person name="Mesny F."/>
            <person name="Miyauchi S."/>
            <person name="Thiergart T."/>
            <person name="Pickel B."/>
            <person name="Atanasova L."/>
            <person name="Karlsson M."/>
            <person name="Huettel B."/>
            <person name="Barry K.W."/>
            <person name="Haridas S."/>
            <person name="Chen C."/>
            <person name="Bauer D."/>
            <person name="Andreopoulos W."/>
            <person name="Pangilinan J."/>
            <person name="LaButti K."/>
            <person name="Riley R."/>
            <person name="Lipzen A."/>
            <person name="Clum A."/>
            <person name="Drula E."/>
            <person name="Henrissat B."/>
            <person name="Kohler A."/>
            <person name="Grigoriev I.V."/>
            <person name="Martin F.M."/>
            <person name="Hacquard S."/>
        </authorList>
    </citation>
    <scope>NUCLEOTIDE SEQUENCE</scope>
    <source>
        <strain evidence="3">MPI-CAGE-CH-0235</strain>
    </source>
</reference>
<accession>A0A8K0WRN8</accession>
<keyword evidence="4" id="KW-1185">Reference proteome</keyword>
<dbReference type="EMBL" id="JAGPNK010000007">
    <property type="protein sequence ID" value="KAH7318235.1"/>
    <property type="molecule type" value="Genomic_DNA"/>
</dbReference>
<evidence type="ECO:0000313" key="3">
    <source>
        <dbReference type="EMBL" id="KAH7318235.1"/>
    </source>
</evidence>
<feature type="transmembrane region" description="Helical" evidence="2">
    <location>
        <begin position="57"/>
        <end position="75"/>
    </location>
</feature>
<organism evidence="3 4">
    <name type="scientific">Stachybotrys elegans</name>
    <dbReference type="NCBI Taxonomy" id="80388"/>
    <lineage>
        <taxon>Eukaryota</taxon>
        <taxon>Fungi</taxon>
        <taxon>Dikarya</taxon>
        <taxon>Ascomycota</taxon>
        <taxon>Pezizomycotina</taxon>
        <taxon>Sordariomycetes</taxon>
        <taxon>Hypocreomycetidae</taxon>
        <taxon>Hypocreales</taxon>
        <taxon>Stachybotryaceae</taxon>
        <taxon>Stachybotrys</taxon>
    </lineage>
</organism>
<keyword evidence="2" id="KW-0812">Transmembrane</keyword>
<comment type="caution">
    <text evidence="3">The sequence shown here is derived from an EMBL/GenBank/DDBJ whole genome shotgun (WGS) entry which is preliminary data.</text>
</comment>
<evidence type="ECO:0000256" key="1">
    <source>
        <dbReference type="SAM" id="MobiDB-lite"/>
    </source>
</evidence>
<dbReference type="OrthoDB" id="5143477at2759"/>
<keyword evidence="2" id="KW-0472">Membrane</keyword>
<protein>
    <submittedName>
        <fullName evidence="3">Uncharacterized protein</fullName>
    </submittedName>
</protein>
<sequence length="93" mass="10282">MALHHAKTLIRPVAAPLLRPAQRRTVTRGDRDDMGGPYGQEPRPPRPGGFDVIKRNWVAFAGAGVVGIFALSYVGRKKEAQREGKYGDEVSRR</sequence>
<evidence type="ECO:0000313" key="4">
    <source>
        <dbReference type="Proteomes" id="UP000813444"/>
    </source>
</evidence>
<keyword evidence="2" id="KW-1133">Transmembrane helix</keyword>
<dbReference type="Proteomes" id="UP000813444">
    <property type="component" value="Unassembled WGS sequence"/>
</dbReference>
<evidence type="ECO:0000256" key="2">
    <source>
        <dbReference type="SAM" id="Phobius"/>
    </source>
</evidence>
<feature type="region of interest" description="Disordered" evidence="1">
    <location>
        <begin position="20"/>
        <end position="49"/>
    </location>
</feature>